<accession>S8D1Z2</accession>
<dbReference type="Gene3D" id="3.20.20.70">
    <property type="entry name" value="Aldolase class I"/>
    <property type="match status" value="1"/>
</dbReference>
<dbReference type="AlphaFoldDB" id="S8D1Z2"/>
<dbReference type="InterPro" id="IPR044524">
    <property type="entry name" value="Isoase_HisA-like"/>
</dbReference>
<dbReference type="OrthoDB" id="446074at2759"/>
<gene>
    <name evidence="2" type="ORF">M569_03410</name>
</gene>
<keyword evidence="3" id="KW-1185">Reference proteome</keyword>
<proteinExistence type="inferred from homology"/>
<feature type="non-terminal residue" evidence="2">
    <location>
        <position position="94"/>
    </location>
</feature>
<dbReference type="PANTHER" id="PTHR43090:SF2">
    <property type="entry name" value="1-(5-PHOSPHORIBOSYL)-5-[(5-PHOSPHORIBOSYLAMINO)METHYLIDENEAMINO] IMIDAZOLE-4-CARBOXAMIDE ISOMERASE"/>
    <property type="match status" value="1"/>
</dbReference>
<dbReference type="GO" id="GO:0003949">
    <property type="term" value="F:1-(5-phosphoribosyl)-5-[(5-phosphoribosylamino)methylideneamino]imidazole-4-carboxamide isomerase activity"/>
    <property type="evidence" value="ECO:0007669"/>
    <property type="project" value="InterPro"/>
</dbReference>
<dbReference type="InterPro" id="IPR011060">
    <property type="entry name" value="RibuloseP-bd_barrel"/>
</dbReference>
<dbReference type="GO" id="GO:0000105">
    <property type="term" value="P:L-histidine biosynthetic process"/>
    <property type="evidence" value="ECO:0007669"/>
    <property type="project" value="InterPro"/>
</dbReference>
<reference evidence="2 3" key="1">
    <citation type="journal article" date="2013" name="BMC Genomics">
        <title>The miniature genome of a carnivorous plant Genlisea aurea contains a low number of genes and short non-coding sequences.</title>
        <authorList>
            <person name="Leushkin E.V."/>
            <person name="Sutormin R.A."/>
            <person name="Nabieva E.R."/>
            <person name="Penin A.A."/>
            <person name="Kondrashov A.S."/>
            <person name="Logacheva M.D."/>
        </authorList>
    </citation>
    <scope>NUCLEOTIDE SEQUENCE [LARGE SCALE GENOMIC DNA]</scope>
</reference>
<comment type="similarity">
    <text evidence="1">Belongs to the HisA/HisF family.</text>
</comment>
<dbReference type="PANTHER" id="PTHR43090">
    <property type="entry name" value="1-(5-PHOSPHORIBOSYL)-5-[(5-PHOSPHORIBOSYLAMINO)METHYLIDENEAMINO] IMIDAZOLE-4-CARBOXAMIDE ISOMERASE"/>
    <property type="match status" value="1"/>
</dbReference>
<dbReference type="InterPro" id="IPR013785">
    <property type="entry name" value="Aldolase_TIM"/>
</dbReference>
<evidence type="ECO:0000313" key="3">
    <source>
        <dbReference type="Proteomes" id="UP000015453"/>
    </source>
</evidence>
<dbReference type="EMBL" id="AUSU01001297">
    <property type="protein sequence ID" value="EPS71351.1"/>
    <property type="molecule type" value="Genomic_DNA"/>
</dbReference>
<name>S8D1Z2_9LAMI</name>
<protein>
    <submittedName>
        <fullName evidence="2">Uncharacterized protein</fullName>
    </submittedName>
</protein>
<organism evidence="2 3">
    <name type="scientific">Genlisea aurea</name>
    <dbReference type="NCBI Taxonomy" id="192259"/>
    <lineage>
        <taxon>Eukaryota</taxon>
        <taxon>Viridiplantae</taxon>
        <taxon>Streptophyta</taxon>
        <taxon>Embryophyta</taxon>
        <taxon>Tracheophyta</taxon>
        <taxon>Spermatophyta</taxon>
        <taxon>Magnoliopsida</taxon>
        <taxon>eudicotyledons</taxon>
        <taxon>Gunneridae</taxon>
        <taxon>Pentapetalae</taxon>
        <taxon>asterids</taxon>
        <taxon>lamiids</taxon>
        <taxon>Lamiales</taxon>
        <taxon>Lentibulariaceae</taxon>
        <taxon>Genlisea</taxon>
    </lineage>
</organism>
<dbReference type="GO" id="GO:0000162">
    <property type="term" value="P:L-tryptophan biosynthetic process"/>
    <property type="evidence" value="ECO:0007669"/>
    <property type="project" value="TreeGrafter"/>
</dbReference>
<sequence>SSPESRRLSVRCGIRFRPCIDIHKGKVKQIVGSTLGDSKSGDSNLITNYESDLTAAEFAAMYKSDGLVGGHVIMLGADSLSKMAAIEALHAFPG</sequence>
<dbReference type="GO" id="GO:0005737">
    <property type="term" value="C:cytoplasm"/>
    <property type="evidence" value="ECO:0007669"/>
    <property type="project" value="TreeGrafter"/>
</dbReference>
<evidence type="ECO:0000313" key="2">
    <source>
        <dbReference type="EMBL" id="EPS71351.1"/>
    </source>
</evidence>
<comment type="caution">
    <text evidence="2">The sequence shown here is derived from an EMBL/GenBank/DDBJ whole genome shotgun (WGS) entry which is preliminary data.</text>
</comment>
<dbReference type="SUPFAM" id="SSF51366">
    <property type="entry name" value="Ribulose-phoshate binding barrel"/>
    <property type="match status" value="1"/>
</dbReference>
<dbReference type="Proteomes" id="UP000015453">
    <property type="component" value="Unassembled WGS sequence"/>
</dbReference>
<feature type="non-terminal residue" evidence="2">
    <location>
        <position position="1"/>
    </location>
</feature>
<evidence type="ECO:0000256" key="1">
    <source>
        <dbReference type="ARBA" id="ARBA00009667"/>
    </source>
</evidence>